<evidence type="ECO:0000313" key="2">
    <source>
        <dbReference type="Proteomes" id="UP001558713"/>
    </source>
</evidence>
<name>A0ABD1BM03_CARAN</name>
<keyword evidence="2" id="KW-1185">Reference proteome</keyword>
<dbReference type="PANTHER" id="PTHR11439:SF524">
    <property type="entry name" value="RNA-DIRECTED DNA POLYMERASE, PROTEIN KINASE RLK-PELLE-DLSV FAMILY"/>
    <property type="match status" value="1"/>
</dbReference>
<reference evidence="1 2" key="1">
    <citation type="submission" date="2024-04" db="EMBL/GenBank/DDBJ databases">
        <title>Genome assembly C_amara_ONT_v2.</title>
        <authorList>
            <person name="Yant L."/>
            <person name="Moore C."/>
            <person name="Slenker M."/>
        </authorList>
    </citation>
    <scope>NUCLEOTIDE SEQUENCE [LARGE SCALE GENOMIC DNA]</scope>
    <source>
        <tissue evidence="1">Leaf</tissue>
    </source>
</reference>
<sequence length="165" mass="18874">MTNCNPCNTPVDTSSKIRADIGEPVKDPTFYRSLVGTLQYLTITRPDITYAVQQICLFMHDPREQHFNALKRILRYLKCTITQFLHFNRSNISSLTAYTEADWERCPNTRRSTSGYCVFLGDNLISWSSKRQHTISRSNAEAEYRGVANIVAEAAWLMCCVFGAF</sequence>
<protein>
    <submittedName>
        <fullName evidence="1">Mitochondrial protein</fullName>
    </submittedName>
</protein>
<dbReference type="EMBL" id="JBANAX010000220">
    <property type="protein sequence ID" value="KAL1218225.1"/>
    <property type="molecule type" value="Genomic_DNA"/>
</dbReference>
<dbReference type="CDD" id="cd09272">
    <property type="entry name" value="RNase_HI_RT_Ty1"/>
    <property type="match status" value="1"/>
</dbReference>
<comment type="caution">
    <text evidence="1">The sequence shown here is derived from an EMBL/GenBank/DDBJ whole genome shotgun (WGS) entry which is preliminary data.</text>
</comment>
<proteinExistence type="predicted"/>
<evidence type="ECO:0000313" key="1">
    <source>
        <dbReference type="EMBL" id="KAL1218225.1"/>
    </source>
</evidence>
<dbReference type="Proteomes" id="UP001558713">
    <property type="component" value="Unassembled WGS sequence"/>
</dbReference>
<dbReference type="SUPFAM" id="SSF56672">
    <property type="entry name" value="DNA/RNA polymerases"/>
    <property type="match status" value="1"/>
</dbReference>
<accession>A0ABD1BM03</accession>
<gene>
    <name evidence="1" type="ORF">V5N11_032898</name>
</gene>
<dbReference type="PANTHER" id="PTHR11439">
    <property type="entry name" value="GAG-POL-RELATED RETROTRANSPOSON"/>
    <property type="match status" value="1"/>
</dbReference>
<dbReference type="InterPro" id="IPR043502">
    <property type="entry name" value="DNA/RNA_pol_sf"/>
</dbReference>
<dbReference type="AlphaFoldDB" id="A0ABD1BM03"/>
<organism evidence="1 2">
    <name type="scientific">Cardamine amara subsp. amara</name>
    <dbReference type="NCBI Taxonomy" id="228776"/>
    <lineage>
        <taxon>Eukaryota</taxon>
        <taxon>Viridiplantae</taxon>
        <taxon>Streptophyta</taxon>
        <taxon>Embryophyta</taxon>
        <taxon>Tracheophyta</taxon>
        <taxon>Spermatophyta</taxon>
        <taxon>Magnoliopsida</taxon>
        <taxon>eudicotyledons</taxon>
        <taxon>Gunneridae</taxon>
        <taxon>Pentapetalae</taxon>
        <taxon>rosids</taxon>
        <taxon>malvids</taxon>
        <taxon>Brassicales</taxon>
        <taxon>Brassicaceae</taxon>
        <taxon>Cardamineae</taxon>
        <taxon>Cardamine</taxon>
    </lineage>
</organism>